<name>A0A9Q3PHR3_9BASI</name>
<reference evidence="2" key="1">
    <citation type="submission" date="2021-03" db="EMBL/GenBank/DDBJ databases">
        <title>Draft genome sequence of rust myrtle Austropuccinia psidii MF-1, a brazilian biotype.</title>
        <authorList>
            <person name="Quecine M.C."/>
            <person name="Pachon D.M.R."/>
            <person name="Bonatelli M.L."/>
            <person name="Correr F.H."/>
            <person name="Franceschini L.M."/>
            <person name="Leite T.F."/>
            <person name="Margarido G.R.A."/>
            <person name="Almeida C.A."/>
            <person name="Ferrarezi J.A."/>
            <person name="Labate C.A."/>
        </authorList>
    </citation>
    <scope>NUCLEOTIDE SEQUENCE</scope>
    <source>
        <strain evidence="2">MF-1</strain>
    </source>
</reference>
<proteinExistence type="predicted"/>
<organism evidence="2 3">
    <name type="scientific">Austropuccinia psidii MF-1</name>
    <dbReference type="NCBI Taxonomy" id="1389203"/>
    <lineage>
        <taxon>Eukaryota</taxon>
        <taxon>Fungi</taxon>
        <taxon>Dikarya</taxon>
        <taxon>Basidiomycota</taxon>
        <taxon>Pucciniomycotina</taxon>
        <taxon>Pucciniomycetes</taxon>
        <taxon>Pucciniales</taxon>
        <taxon>Sphaerophragmiaceae</taxon>
        <taxon>Austropuccinia</taxon>
    </lineage>
</organism>
<evidence type="ECO:0000256" key="1">
    <source>
        <dbReference type="SAM" id="MobiDB-lite"/>
    </source>
</evidence>
<evidence type="ECO:0000313" key="3">
    <source>
        <dbReference type="Proteomes" id="UP000765509"/>
    </source>
</evidence>
<comment type="caution">
    <text evidence="2">The sequence shown here is derived from an EMBL/GenBank/DDBJ whole genome shotgun (WGS) entry which is preliminary data.</text>
</comment>
<gene>
    <name evidence="2" type="ORF">O181_100376</name>
</gene>
<dbReference type="AlphaFoldDB" id="A0A9Q3PHR3"/>
<accession>A0A9Q3PHR3</accession>
<dbReference type="Proteomes" id="UP000765509">
    <property type="component" value="Unassembled WGS sequence"/>
</dbReference>
<sequence>MVSKIFRNDKRPETPVLKCHKCESTSHLANTCTKKMKIHEVQIIEEVQYTKEKEESDQDSAVSEEKPVEDHSIENITACFEVREVHTHLPQYSDDCYNLINIQDAPICKTKPAKGKGYTAGACCIT</sequence>
<protein>
    <submittedName>
        <fullName evidence="2">Uncharacterized protein</fullName>
    </submittedName>
</protein>
<feature type="region of interest" description="Disordered" evidence="1">
    <location>
        <begin position="49"/>
        <end position="69"/>
    </location>
</feature>
<keyword evidence="3" id="KW-1185">Reference proteome</keyword>
<evidence type="ECO:0000313" key="2">
    <source>
        <dbReference type="EMBL" id="MBW0560661.1"/>
    </source>
</evidence>
<dbReference type="EMBL" id="AVOT02069861">
    <property type="protein sequence ID" value="MBW0560661.1"/>
    <property type="molecule type" value="Genomic_DNA"/>
</dbReference>